<dbReference type="AlphaFoldDB" id="A0A7Z7INS5"/>
<dbReference type="EMBL" id="OCTY01000002">
    <property type="protein sequence ID" value="SOJ55825.1"/>
    <property type="molecule type" value="Genomic_DNA"/>
</dbReference>
<dbReference type="Proteomes" id="UP000554965">
    <property type="component" value="Unassembled WGS sequence"/>
</dbReference>
<keyword evidence="2" id="KW-1185">Reference proteome</keyword>
<evidence type="ECO:0000313" key="2">
    <source>
        <dbReference type="Proteomes" id="UP000554965"/>
    </source>
</evidence>
<organism evidence="1 2">
    <name type="scientific">Mycobacterium simulans</name>
    <dbReference type="NCBI Taxonomy" id="627089"/>
    <lineage>
        <taxon>Bacteria</taxon>
        <taxon>Bacillati</taxon>
        <taxon>Actinomycetota</taxon>
        <taxon>Actinomycetes</taxon>
        <taxon>Mycobacteriales</taxon>
        <taxon>Mycobacteriaceae</taxon>
        <taxon>Mycobacterium</taxon>
    </lineage>
</organism>
<comment type="caution">
    <text evidence="1">The sequence shown here is derived from an EMBL/GenBank/DDBJ whole genome shotgun (WGS) entry which is preliminary data.</text>
</comment>
<evidence type="ECO:0000313" key="1">
    <source>
        <dbReference type="EMBL" id="SOJ55825.1"/>
    </source>
</evidence>
<proteinExistence type="predicted"/>
<gene>
    <name evidence="1" type="ORF">MSIMFB_03304</name>
</gene>
<reference evidence="1 2" key="1">
    <citation type="submission" date="2017-10" db="EMBL/GenBank/DDBJ databases">
        <authorList>
            <consortium name="Urmite Genomes"/>
        </authorList>
    </citation>
    <scope>NUCLEOTIDE SEQUENCE [LARGE SCALE GENOMIC DNA]</scope>
    <source>
        <strain evidence="1 2">FB-527</strain>
    </source>
</reference>
<protein>
    <submittedName>
        <fullName evidence="1">Uncharacterized protein</fullName>
    </submittedName>
</protein>
<name>A0A7Z7INS5_9MYCO</name>
<accession>A0A7Z7INS5</accession>
<sequence>MVADTSSAAAAARPVVEGAAAELAAVIAEPIPVKSEAAAASTDGVAITKDMLPPLTHGHPAITR</sequence>